<evidence type="ECO:0000256" key="1">
    <source>
        <dbReference type="SAM" id="MobiDB-lite"/>
    </source>
</evidence>
<dbReference type="Proteomes" id="UP000029665">
    <property type="component" value="Unassembled WGS sequence"/>
</dbReference>
<evidence type="ECO:0000313" key="2">
    <source>
        <dbReference type="EMBL" id="CDO69730.1"/>
    </source>
</evidence>
<comment type="caution">
    <text evidence="2">The sequence shown here is derived from an EMBL/GenBank/DDBJ whole genome shotgun (WGS) entry which is preliminary data.</text>
</comment>
<dbReference type="EMBL" id="CCBP010000054">
    <property type="protein sequence ID" value="CDO69730.1"/>
    <property type="molecule type" value="Genomic_DNA"/>
</dbReference>
<dbReference type="STRING" id="5643.A0A060S5U8"/>
<feature type="region of interest" description="Disordered" evidence="1">
    <location>
        <begin position="276"/>
        <end position="305"/>
    </location>
</feature>
<evidence type="ECO:0000313" key="3">
    <source>
        <dbReference type="Proteomes" id="UP000029665"/>
    </source>
</evidence>
<dbReference type="OrthoDB" id="3167181at2759"/>
<protein>
    <submittedName>
        <fullName evidence="2">Uncharacterized protein</fullName>
    </submittedName>
</protein>
<dbReference type="HOGENOM" id="CLU_799598_0_0_1"/>
<reference evidence="2" key="1">
    <citation type="submission" date="2014-01" db="EMBL/GenBank/DDBJ databases">
        <title>The genome of the white-rot fungus Pycnoporus cinnabarinus: a basidiomycete model with a versatile arsenal for lignocellulosic biomass breakdown.</title>
        <authorList>
            <person name="Levasseur A."/>
            <person name="Lomascolo A."/>
            <person name="Ruiz-Duenas F.J."/>
            <person name="Uzan E."/>
            <person name="Piumi F."/>
            <person name="Kues U."/>
            <person name="Ram A.F.J."/>
            <person name="Murat C."/>
            <person name="Haon M."/>
            <person name="Benoit I."/>
            <person name="Arfi Y."/>
            <person name="Chevret D."/>
            <person name="Drula E."/>
            <person name="Kwon M.J."/>
            <person name="Gouret P."/>
            <person name="Lesage-Meessen L."/>
            <person name="Lombard V."/>
            <person name="Mariette J."/>
            <person name="Noirot C."/>
            <person name="Park J."/>
            <person name="Patyshakuliyeva A."/>
            <person name="Wieneger R.A.B."/>
            <person name="Wosten H.A.B."/>
            <person name="Martin F."/>
            <person name="Coutinho P.M."/>
            <person name="de Vries R."/>
            <person name="Martinez A.T."/>
            <person name="Klopp C."/>
            <person name="Pontarotti P."/>
            <person name="Henrissat B."/>
            <person name="Record E."/>
        </authorList>
    </citation>
    <scope>NUCLEOTIDE SEQUENCE [LARGE SCALE GENOMIC DNA]</scope>
    <source>
        <strain evidence="2">BRFM137</strain>
    </source>
</reference>
<proteinExistence type="predicted"/>
<feature type="region of interest" description="Disordered" evidence="1">
    <location>
        <begin position="95"/>
        <end position="143"/>
    </location>
</feature>
<gene>
    <name evidence="2" type="ORF">BN946_scf184697.g2</name>
</gene>
<dbReference type="AlphaFoldDB" id="A0A060S5U8"/>
<keyword evidence="3" id="KW-1185">Reference proteome</keyword>
<sequence length="347" mass="35720">MVSPSLSLPGPPTLPHCSLFRPLLHRLLTSPPHHPRPQPSKGDAMHLPSLSCLPVLLLAFCLLLAQSPADALSIPPNLKAPPRIKSLRSRAPEKWTNAQRLAAGLPPRAPRTFKRATSTAPNPFAANPVKRTAPSPSPSPFANARTAVPTSYSGRIVARHPGSDRAVGYLRASSSGVNLGSSDASTTVTFTTTGGNALFSVDNAVTSDTEASSTPEAIIIGASGTAALGAGSANAVTLGNVQQTAPHSRPALTGGESAIWTFDAATQAFTGASSAATLAPPKADNTDRGSAAPVSAHWVNPDGSHPRTHVAYSARDGALLLTGDVDAYNEAHPDDALSEVTLYLESA</sequence>
<organism evidence="2 3">
    <name type="scientific">Pycnoporus cinnabarinus</name>
    <name type="common">Cinnabar-red polypore</name>
    <name type="synonym">Trametes cinnabarina</name>
    <dbReference type="NCBI Taxonomy" id="5643"/>
    <lineage>
        <taxon>Eukaryota</taxon>
        <taxon>Fungi</taxon>
        <taxon>Dikarya</taxon>
        <taxon>Basidiomycota</taxon>
        <taxon>Agaricomycotina</taxon>
        <taxon>Agaricomycetes</taxon>
        <taxon>Polyporales</taxon>
        <taxon>Polyporaceae</taxon>
        <taxon>Trametes</taxon>
    </lineage>
</organism>
<name>A0A060S5U8_PYCCI</name>
<accession>A0A060S5U8</accession>